<evidence type="ECO:0008006" key="2">
    <source>
        <dbReference type="Google" id="ProtNLM"/>
    </source>
</evidence>
<gene>
    <name evidence="1" type="ORF">LCGC14_3019940</name>
</gene>
<dbReference type="AlphaFoldDB" id="A0A0F8ZLT8"/>
<reference evidence="1" key="1">
    <citation type="journal article" date="2015" name="Nature">
        <title>Complex archaea that bridge the gap between prokaryotes and eukaryotes.</title>
        <authorList>
            <person name="Spang A."/>
            <person name="Saw J.H."/>
            <person name="Jorgensen S.L."/>
            <person name="Zaremba-Niedzwiedzka K."/>
            <person name="Martijn J."/>
            <person name="Lind A.E."/>
            <person name="van Eijk R."/>
            <person name="Schleper C."/>
            <person name="Guy L."/>
            <person name="Ettema T.J."/>
        </authorList>
    </citation>
    <scope>NUCLEOTIDE SEQUENCE</scope>
</reference>
<comment type="caution">
    <text evidence="1">The sequence shown here is derived from an EMBL/GenBank/DDBJ whole genome shotgun (WGS) entry which is preliminary data.</text>
</comment>
<organism evidence="1">
    <name type="scientific">marine sediment metagenome</name>
    <dbReference type="NCBI Taxonomy" id="412755"/>
    <lineage>
        <taxon>unclassified sequences</taxon>
        <taxon>metagenomes</taxon>
        <taxon>ecological metagenomes</taxon>
    </lineage>
</organism>
<name>A0A0F8ZLT8_9ZZZZ</name>
<protein>
    <recommendedName>
        <fullName evidence="2">Terminase large subunit gp17-like C-terminal domain-containing protein</fullName>
    </recommendedName>
</protein>
<dbReference type="Gene3D" id="3.30.420.240">
    <property type="match status" value="1"/>
</dbReference>
<sequence>KDIPYHLVDFWTSLQSKAAIIEDLALAFEGGVISIPDPDRFVNVERMIIEMEAFRGKRTKTGIMSYSAPKHIHDDIVMSLAIAWHGLKQDKPPAEVRIRKNVFYN</sequence>
<evidence type="ECO:0000313" key="1">
    <source>
        <dbReference type="EMBL" id="KKK60881.1"/>
    </source>
</evidence>
<feature type="non-terminal residue" evidence="1">
    <location>
        <position position="1"/>
    </location>
</feature>
<proteinExistence type="predicted"/>
<dbReference type="EMBL" id="LAZR01062753">
    <property type="protein sequence ID" value="KKK60881.1"/>
    <property type="molecule type" value="Genomic_DNA"/>
</dbReference>
<accession>A0A0F8ZLT8</accession>